<dbReference type="InterPro" id="IPR040107">
    <property type="entry name" value="Snu23"/>
</dbReference>
<gene>
    <name evidence="9" type="ORF">B4U80_08060</name>
</gene>
<keyword evidence="3" id="KW-0863">Zinc-finger</keyword>
<evidence type="ECO:0000256" key="2">
    <source>
        <dbReference type="ARBA" id="ARBA00022723"/>
    </source>
</evidence>
<feature type="compositionally biased region" description="Basic and acidic residues" evidence="7">
    <location>
        <begin position="1"/>
        <end position="11"/>
    </location>
</feature>
<keyword evidence="5" id="KW-0238">DNA-binding</keyword>
<evidence type="ECO:0000256" key="6">
    <source>
        <dbReference type="ARBA" id="ARBA00023242"/>
    </source>
</evidence>
<dbReference type="GO" id="GO:0003677">
    <property type="term" value="F:DNA binding"/>
    <property type="evidence" value="ECO:0007669"/>
    <property type="project" value="UniProtKB-KW"/>
</dbReference>
<dbReference type="InterPro" id="IPR022755">
    <property type="entry name" value="Znf_C2H2_jaz"/>
</dbReference>
<dbReference type="GO" id="GO:0005681">
    <property type="term" value="C:spliceosomal complex"/>
    <property type="evidence" value="ECO:0007669"/>
    <property type="project" value="InterPro"/>
</dbReference>
<name>A0A443S0U5_9ACAR</name>
<dbReference type="EMBL" id="NCKV01013528">
    <property type="protein sequence ID" value="RWS21136.1"/>
    <property type="molecule type" value="Genomic_DNA"/>
</dbReference>
<protein>
    <submittedName>
        <fullName evidence="9">Zinc finger matrin-type protein 2-like protein</fullName>
    </submittedName>
</protein>
<evidence type="ECO:0000256" key="7">
    <source>
        <dbReference type="SAM" id="MobiDB-lite"/>
    </source>
</evidence>
<feature type="region of interest" description="Disordered" evidence="7">
    <location>
        <begin position="143"/>
        <end position="179"/>
    </location>
</feature>
<dbReference type="GO" id="GO:0046540">
    <property type="term" value="C:U4/U6 x U5 tri-snRNP complex"/>
    <property type="evidence" value="ECO:0007669"/>
    <property type="project" value="TreeGrafter"/>
</dbReference>
<comment type="caution">
    <text evidence="9">The sequence shown here is derived from an EMBL/GenBank/DDBJ whole genome shotgun (WGS) entry which is preliminary data.</text>
</comment>
<reference evidence="9 10" key="1">
    <citation type="journal article" date="2018" name="Gigascience">
        <title>Genomes of trombidid mites reveal novel predicted allergens and laterally-transferred genes associated with secondary metabolism.</title>
        <authorList>
            <person name="Dong X."/>
            <person name="Chaisiri K."/>
            <person name="Xia D."/>
            <person name="Armstrong S.D."/>
            <person name="Fang Y."/>
            <person name="Donnelly M.J."/>
            <person name="Kadowaki T."/>
            <person name="McGarry J.W."/>
            <person name="Darby A.C."/>
            <person name="Makepeace B.L."/>
        </authorList>
    </citation>
    <scope>NUCLEOTIDE SEQUENCE [LARGE SCALE GENOMIC DNA]</scope>
    <source>
        <strain evidence="9">UoL-UT</strain>
    </source>
</reference>
<dbReference type="VEuPathDB" id="VectorBase:LDEU010904"/>
<proteinExistence type="predicted"/>
<dbReference type="InterPro" id="IPR003604">
    <property type="entry name" value="Matrin/U1-like-C_Znf_C2H2"/>
</dbReference>
<sequence length="179" mass="21012">MQTEINSKESPDSEEEKTEVEEKKEAPKQRSNLKPREFKVDLESKLGKTVVISKATPSSQAGGFYCDVCDCVVKDSINYLDHINGKKHQRNLGMSMRVTKSTLEDVKQRFEYLKQKKDEKVKEYDVQERMRELKEEEEKLKEYKREKKKKRKRTEEDDAEDDDEMGKLMGFAKFGSSKK</sequence>
<dbReference type="InterPro" id="IPR000690">
    <property type="entry name" value="Matrin/U1-C_Znf_C2H2"/>
</dbReference>
<dbReference type="Gene3D" id="3.30.160.60">
    <property type="entry name" value="Classic Zinc Finger"/>
    <property type="match status" value="1"/>
</dbReference>
<dbReference type="PANTHER" id="PTHR45986">
    <property type="entry name" value="ZINC FINGER MATRIN-TYPE PROTEIN 2"/>
    <property type="match status" value="1"/>
</dbReference>
<keyword evidence="2" id="KW-0479">Metal-binding</keyword>
<accession>A0A443S0U5</accession>
<evidence type="ECO:0000256" key="1">
    <source>
        <dbReference type="ARBA" id="ARBA00004123"/>
    </source>
</evidence>
<keyword evidence="4" id="KW-0862">Zinc</keyword>
<feature type="region of interest" description="Disordered" evidence="7">
    <location>
        <begin position="1"/>
        <end position="36"/>
    </location>
</feature>
<dbReference type="STRING" id="299467.A0A443S0U5"/>
<dbReference type="FunFam" id="3.30.160.60:FF:000282">
    <property type="entry name" value="Zinc finger, matrin-type 2"/>
    <property type="match status" value="1"/>
</dbReference>
<dbReference type="AlphaFoldDB" id="A0A443S0U5"/>
<evidence type="ECO:0000313" key="9">
    <source>
        <dbReference type="EMBL" id="RWS21136.1"/>
    </source>
</evidence>
<dbReference type="GO" id="GO:0000398">
    <property type="term" value="P:mRNA splicing, via spliceosome"/>
    <property type="evidence" value="ECO:0007669"/>
    <property type="project" value="InterPro"/>
</dbReference>
<dbReference type="SUPFAM" id="SSF57667">
    <property type="entry name" value="beta-beta-alpha zinc fingers"/>
    <property type="match status" value="1"/>
</dbReference>
<feature type="compositionally biased region" description="Basic and acidic residues" evidence="7">
    <location>
        <begin position="20"/>
        <end position="36"/>
    </location>
</feature>
<evidence type="ECO:0000256" key="4">
    <source>
        <dbReference type="ARBA" id="ARBA00022833"/>
    </source>
</evidence>
<dbReference type="GO" id="GO:0008270">
    <property type="term" value="F:zinc ion binding"/>
    <property type="evidence" value="ECO:0007669"/>
    <property type="project" value="UniProtKB-KW"/>
</dbReference>
<dbReference type="Pfam" id="PF12171">
    <property type="entry name" value="zf-C2H2_jaz"/>
    <property type="match status" value="1"/>
</dbReference>
<organism evidence="9 10">
    <name type="scientific">Leptotrombidium deliense</name>
    <dbReference type="NCBI Taxonomy" id="299467"/>
    <lineage>
        <taxon>Eukaryota</taxon>
        <taxon>Metazoa</taxon>
        <taxon>Ecdysozoa</taxon>
        <taxon>Arthropoda</taxon>
        <taxon>Chelicerata</taxon>
        <taxon>Arachnida</taxon>
        <taxon>Acari</taxon>
        <taxon>Acariformes</taxon>
        <taxon>Trombidiformes</taxon>
        <taxon>Prostigmata</taxon>
        <taxon>Anystina</taxon>
        <taxon>Parasitengona</taxon>
        <taxon>Trombiculoidea</taxon>
        <taxon>Trombiculidae</taxon>
        <taxon>Leptotrombidium</taxon>
    </lineage>
</organism>
<keyword evidence="6" id="KW-0539">Nucleus</keyword>
<dbReference type="InterPro" id="IPR036236">
    <property type="entry name" value="Znf_C2H2_sf"/>
</dbReference>
<comment type="subcellular location">
    <subcellularLocation>
        <location evidence="1">Nucleus</location>
    </subcellularLocation>
</comment>
<feature type="domain" description="Matrin-type" evidence="8">
    <location>
        <begin position="64"/>
        <end position="94"/>
    </location>
</feature>
<keyword evidence="10" id="KW-1185">Reference proteome</keyword>
<dbReference type="PANTHER" id="PTHR45986:SF1">
    <property type="entry name" value="ZINC FINGER MATRIN-TYPE PROTEIN 2"/>
    <property type="match status" value="1"/>
</dbReference>
<evidence type="ECO:0000256" key="5">
    <source>
        <dbReference type="ARBA" id="ARBA00023125"/>
    </source>
</evidence>
<dbReference type="Proteomes" id="UP000288716">
    <property type="component" value="Unassembled WGS sequence"/>
</dbReference>
<evidence type="ECO:0000256" key="3">
    <source>
        <dbReference type="ARBA" id="ARBA00022771"/>
    </source>
</evidence>
<dbReference type="PROSITE" id="PS50171">
    <property type="entry name" value="ZF_MATRIN"/>
    <property type="match status" value="1"/>
</dbReference>
<dbReference type="SMART" id="SM00451">
    <property type="entry name" value="ZnF_U1"/>
    <property type="match status" value="1"/>
</dbReference>
<evidence type="ECO:0000259" key="8">
    <source>
        <dbReference type="PROSITE" id="PS50171"/>
    </source>
</evidence>
<dbReference type="OrthoDB" id="30343at2759"/>
<evidence type="ECO:0000313" key="10">
    <source>
        <dbReference type="Proteomes" id="UP000288716"/>
    </source>
</evidence>